<dbReference type="OrthoDB" id="9796839at2"/>
<dbReference type="SUPFAM" id="SSF69593">
    <property type="entry name" value="Glycerol-3-phosphate (1)-acyltransferase"/>
    <property type="match status" value="1"/>
</dbReference>
<dbReference type="Pfam" id="PF01553">
    <property type="entry name" value="Acyltransferase"/>
    <property type="match status" value="1"/>
</dbReference>
<dbReference type="AlphaFoldDB" id="C7R3A1"/>
<gene>
    <name evidence="5" type="ordered locus">Jden_2517</name>
</gene>
<dbReference type="GO" id="GO:0003841">
    <property type="term" value="F:1-acylglycerol-3-phosphate O-acyltransferase activity"/>
    <property type="evidence" value="ECO:0007669"/>
    <property type="project" value="TreeGrafter"/>
</dbReference>
<dbReference type="Proteomes" id="UP000000628">
    <property type="component" value="Chromosome"/>
</dbReference>
<dbReference type="InterPro" id="IPR002123">
    <property type="entry name" value="Plipid/glycerol_acylTrfase"/>
</dbReference>
<evidence type="ECO:0000259" key="4">
    <source>
        <dbReference type="SMART" id="SM00563"/>
    </source>
</evidence>
<feature type="region of interest" description="Disordered" evidence="3">
    <location>
        <begin position="178"/>
        <end position="201"/>
    </location>
</feature>
<dbReference type="RefSeq" id="WP_015772760.1">
    <property type="nucleotide sequence ID" value="NC_013174.1"/>
</dbReference>
<reference evidence="5 6" key="1">
    <citation type="journal article" date="2009" name="Stand. Genomic Sci.">
        <title>Complete genome sequence of Jonesia denitrificans type strain (Prevot 55134).</title>
        <authorList>
            <person name="Pukall R."/>
            <person name="Gehrich-Schroter G."/>
            <person name="Lapidus A."/>
            <person name="Nolan M."/>
            <person name="Glavina Del Rio T."/>
            <person name="Lucas S."/>
            <person name="Chen F."/>
            <person name="Tice H."/>
            <person name="Pitluck S."/>
            <person name="Cheng J.F."/>
            <person name="Copeland A."/>
            <person name="Saunders E."/>
            <person name="Brettin T."/>
            <person name="Detter J.C."/>
            <person name="Bruce D."/>
            <person name="Goodwin L."/>
            <person name="Pati A."/>
            <person name="Ivanova N."/>
            <person name="Mavromatis K."/>
            <person name="Ovchinnikova G."/>
            <person name="Chen A."/>
            <person name="Palaniappan K."/>
            <person name="Land M."/>
            <person name="Hauser L."/>
            <person name="Chang Y.J."/>
            <person name="Jeffries C.D."/>
            <person name="Chain P."/>
            <person name="Goker M."/>
            <person name="Bristow J."/>
            <person name="Eisen J.A."/>
            <person name="Markowitz V."/>
            <person name="Hugenholtz P."/>
            <person name="Kyrpides N.C."/>
            <person name="Klenk H.P."/>
            <person name="Han C."/>
        </authorList>
    </citation>
    <scope>NUCLEOTIDE SEQUENCE [LARGE SCALE GENOMIC DNA]</scope>
    <source>
        <strain evidence="6">ATCC 14870 / DSM 20603 / BCRC 15368 / CIP 55.134 / JCM 11481 / NBRC 15587 / NCTC 10816 / Prevot 55134</strain>
    </source>
</reference>
<evidence type="ECO:0000313" key="6">
    <source>
        <dbReference type="Proteomes" id="UP000000628"/>
    </source>
</evidence>
<protein>
    <submittedName>
        <fullName evidence="5">Phospholipid/glycerol acyltransferase</fullName>
    </submittedName>
</protein>
<keyword evidence="1 5" id="KW-0808">Transferase</keyword>
<dbReference type="PANTHER" id="PTHR10434">
    <property type="entry name" value="1-ACYL-SN-GLYCEROL-3-PHOSPHATE ACYLTRANSFERASE"/>
    <property type="match status" value="1"/>
</dbReference>
<organism evidence="5 6">
    <name type="scientific">Jonesia denitrificans (strain ATCC 14870 / DSM 20603 / BCRC 15368 / CIP 55.134 / JCM 11481 / NBRC 15587 / NCTC 10816 / Prevot 55134)</name>
    <name type="common">Listeria denitrificans</name>
    <dbReference type="NCBI Taxonomy" id="471856"/>
    <lineage>
        <taxon>Bacteria</taxon>
        <taxon>Bacillati</taxon>
        <taxon>Actinomycetota</taxon>
        <taxon>Actinomycetes</taxon>
        <taxon>Micrococcales</taxon>
        <taxon>Jonesiaceae</taxon>
        <taxon>Jonesia</taxon>
    </lineage>
</organism>
<dbReference type="SMART" id="SM00563">
    <property type="entry name" value="PlsC"/>
    <property type="match status" value="1"/>
</dbReference>
<dbReference type="HOGENOM" id="CLU_099447_0_0_11"/>
<evidence type="ECO:0000256" key="2">
    <source>
        <dbReference type="ARBA" id="ARBA00023315"/>
    </source>
</evidence>
<dbReference type="STRING" id="471856.Jden_2517"/>
<dbReference type="KEGG" id="jde:Jden_2517"/>
<dbReference type="PANTHER" id="PTHR10434:SF9">
    <property type="entry name" value="PHOSPHOLIPID_GLYCEROL ACYLTRANSFERASE DOMAIN-CONTAINING PROTEIN"/>
    <property type="match status" value="1"/>
</dbReference>
<evidence type="ECO:0000256" key="1">
    <source>
        <dbReference type="ARBA" id="ARBA00022679"/>
    </source>
</evidence>
<sequence length="201" mass="22654">MWRKIRRSCARVLIRVSRWDHVSTERVAPGESRILIGAPHTSNWDFIMMLGIAWDLDFPVRWLGKDSLFRGVMGPVMRAIGGIPVDRRRPFGLVEDLVEQAKVTGDGFTLVVTPEGTRGAGKYWKSGFYRIAMATGIPVTLGYVDRTTRTFGLGMTFTPTGDVRADMDTIRAFYEDKAGYHPQNRTEPRLREEDKGTSTAN</sequence>
<dbReference type="EMBL" id="CP001706">
    <property type="protein sequence ID" value="ACV10149.1"/>
    <property type="molecule type" value="Genomic_DNA"/>
</dbReference>
<feature type="domain" description="Phospholipid/glycerol acyltransferase" evidence="4">
    <location>
        <begin position="34"/>
        <end position="144"/>
    </location>
</feature>
<name>C7R3A1_JONDD</name>
<proteinExistence type="predicted"/>
<dbReference type="eggNOG" id="COG0204">
    <property type="taxonomic scope" value="Bacteria"/>
</dbReference>
<dbReference type="GO" id="GO:0006654">
    <property type="term" value="P:phosphatidic acid biosynthetic process"/>
    <property type="evidence" value="ECO:0007669"/>
    <property type="project" value="TreeGrafter"/>
</dbReference>
<keyword evidence="6" id="KW-1185">Reference proteome</keyword>
<evidence type="ECO:0000313" key="5">
    <source>
        <dbReference type="EMBL" id="ACV10149.1"/>
    </source>
</evidence>
<evidence type="ECO:0000256" key="3">
    <source>
        <dbReference type="SAM" id="MobiDB-lite"/>
    </source>
</evidence>
<accession>C7R3A1</accession>
<keyword evidence="2 5" id="KW-0012">Acyltransferase</keyword>